<evidence type="ECO:0000313" key="2">
    <source>
        <dbReference type="Proteomes" id="UP000244934"/>
    </source>
</evidence>
<sequence>MLRQRRLPKSDPFIDLPHLHFSLGGQYLEHSVSIRMRHGSEDFHFVVVLIINSRMIADRQTSSNAQDVFLFVLD</sequence>
<dbReference type="Proteomes" id="UP000244934">
    <property type="component" value="Unassembled WGS sequence"/>
</dbReference>
<proteinExistence type="predicted"/>
<organism evidence="1 2">
    <name type="scientific">Kushneria phyllosphaerae</name>
    <dbReference type="NCBI Taxonomy" id="2100822"/>
    <lineage>
        <taxon>Bacteria</taxon>
        <taxon>Pseudomonadati</taxon>
        <taxon>Pseudomonadota</taxon>
        <taxon>Gammaproteobacteria</taxon>
        <taxon>Oceanospirillales</taxon>
        <taxon>Halomonadaceae</taxon>
        <taxon>Kushneria</taxon>
    </lineage>
</organism>
<evidence type="ECO:0000313" key="1">
    <source>
        <dbReference type="EMBL" id="SPJ33445.1"/>
    </source>
</evidence>
<protein>
    <submittedName>
        <fullName evidence="1">Uncharacterized protein</fullName>
    </submittedName>
</protein>
<name>A0A2R8CKP2_9GAMM</name>
<dbReference type="AlphaFoldDB" id="A0A2R8CKP2"/>
<gene>
    <name evidence="1" type="ORF">KSP9073_01454</name>
</gene>
<keyword evidence="2" id="KW-1185">Reference proteome</keyword>
<accession>A0A2R8CKP2</accession>
<dbReference type="EMBL" id="ONZI01000002">
    <property type="protein sequence ID" value="SPJ33445.1"/>
    <property type="molecule type" value="Genomic_DNA"/>
</dbReference>
<reference evidence="2" key="1">
    <citation type="submission" date="2018-03" db="EMBL/GenBank/DDBJ databases">
        <authorList>
            <person name="Navarro De La Torre S."/>
        </authorList>
    </citation>
    <scope>NUCLEOTIDE SEQUENCE [LARGE SCALE GENOMIC DNA]</scope>
    <source>
        <strain evidence="2">EAod3</strain>
    </source>
</reference>